<dbReference type="InterPro" id="IPR001547">
    <property type="entry name" value="Glyco_hydro_5"/>
</dbReference>
<evidence type="ECO:0000256" key="10">
    <source>
        <dbReference type="ARBA" id="ARBA00023326"/>
    </source>
</evidence>
<keyword evidence="7" id="KW-0119">Carbohydrate metabolism</keyword>
<evidence type="ECO:0000256" key="16">
    <source>
        <dbReference type="ARBA" id="ARBA00043257"/>
    </source>
</evidence>
<evidence type="ECO:0000256" key="15">
    <source>
        <dbReference type="ARBA" id="ARBA00042025"/>
    </source>
</evidence>
<protein>
    <recommendedName>
        <fullName evidence="13">glucan endo-1,6-beta-glucosidase</fullName>
        <ecNumber evidence="13">3.2.1.75</ecNumber>
    </recommendedName>
    <alternativeName>
        <fullName evidence="15">Beta-1,6-glucanase B</fullName>
    </alternativeName>
    <alternativeName>
        <fullName evidence="14">Endo-1,6-beta-D-glucanase B</fullName>
    </alternativeName>
    <alternativeName>
        <fullName evidence="16">Endo-1,6-beta-glucanase B</fullName>
    </alternativeName>
</protein>
<dbReference type="GO" id="GO:0009986">
    <property type="term" value="C:cell surface"/>
    <property type="evidence" value="ECO:0007669"/>
    <property type="project" value="TreeGrafter"/>
</dbReference>
<evidence type="ECO:0000256" key="8">
    <source>
        <dbReference type="ARBA" id="ARBA00023295"/>
    </source>
</evidence>
<dbReference type="Proteomes" id="UP000053317">
    <property type="component" value="Unassembled WGS sequence"/>
</dbReference>
<dbReference type="GO" id="GO:0005576">
    <property type="term" value="C:extracellular region"/>
    <property type="evidence" value="ECO:0007669"/>
    <property type="project" value="UniProtKB-SubCell"/>
</dbReference>
<evidence type="ECO:0000313" key="19">
    <source>
        <dbReference type="EMBL" id="KKY15874.1"/>
    </source>
</evidence>
<name>A0A0G2DZA3_PHACM</name>
<dbReference type="GO" id="GO:0009251">
    <property type="term" value="P:glucan catabolic process"/>
    <property type="evidence" value="ECO:0007669"/>
    <property type="project" value="TreeGrafter"/>
</dbReference>
<dbReference type="GO" id="GO:0004338">
    <property type="term" value="F:glucan exo-1,3-beta-glucosidase activity"/>
    <property type="evidence" value="ECO:0007669"/>
    <property type="project" value="TreeGrafter"/>
</dbReference>
<dbReference type="EMBL" id="LCWF01000171">
    <property type="protein sequence ID" value="KKY15874.1"/>
    <property type="molecule type" value="Genomic_DNA"/>
</dbReference>
<keyword evidence="8 17" id="KW-0326">Glycosidase</keyword>
<dbReference type="SUPFAM" id="SSF51445">
    <property type="entry name" value="(Trans)glycosidases"/>
    <property type="match status" value="1"/>
</dbReference>
<keyword evidence="3" id="KW-0964">Secreted</keyword>
<evidence type="ECO:0000256" key="1">
    <source>
        <dbReference type="ARBA" id="ARBA00004613"/>
    </source>
</evidence>
<dbReference type="InterPro" id="IPR017853">
    <property type="entry name" value="GH"/>
</dbReference>
<organism evidence="19 20">
    <name type="scientific">Phaeomoniella chlamydospora</name>
    <name type="common">Phaeoacremonium chlamydosporum</name>
    <dbReference type="NCBI Taxonomy" id="158046"/>
    <lineage>
        <taxon>Eukaryota</taxon>
        <taxon>Fungi</taxon>
        <taxon>Dikarya</taxon>
        <taxon>Ascomycota</taxon>
        <taxon>Pezizomycotina</taxon>
        <taxon>Eurotiomycetes</taxon>
        <taxon>Chaetothyriomycetidae</taxon>
        <taxon>Phaeomoniellales</taxon>
        <taxon>Phaeomoniellaceae</taxon>
        <taxon>Phaeomoniella</taxon>
    </lineage>
</organism>
<dbReference type="PANTHER" id="PTHR31297">
    <property type="entry name" value="GLUCAN ENDO-1,6-BETA-GLUCOSIDASE B"/>
    <property type="match status" value="1"/>
</dbReference>
<evidence type="ECO:0000256" key="9">
    <source>
        <dbReference type="ARBA" id="ARBA00023316"/>
    </source>
</evidence>
<dbReference type="EC" id="3.2.1.75" evidence="13"/>
<dbReference type="Pfam" id="PF00150">
    <property type="entry name" value="Cellulase"/>
    <property type="match status" value="1"/>
</dbReference>
<evidence type="ECO:0000259" key="18">
    <source>
        <dbReference type="Pfam" id="PF00150"/>
    </source>
</evidence>
<feature type="domain" description="Glycoside hydrolase family 5" evidence="18">
    <location>
        <begin position="15"/>
        <end position="298"/>
    </location>
</feature>
<keyword evidence="10" id="KW-0624">Polysaccharide degradation</keyword>
<comment type="caution">
    <text evidence="19">The sequence shown here is derived from an EMBL/GenBank/DDBJ whole genome shotgun (WGS) entry which is preliminary data.</text>
</comment>
<evidence type="ECO:0000256" key="2">
    <source>
        <dbReference type="ARBA" id="ARBA00005641"/>
    </source>
</evidence>
<reference evidence="19 20" key="1">
    <citation type="submission" date="2015-05" db="EMBL/GenBank/DDBJ databases">
        <title>Distinctive expansion of gene families associated with plant cell wall degradation and secondary metabolism in the genomes of grapevine trunk pathogens.</title>
        <authorList>
            <person name="Lawrence D.P."/>
            <person name="Travadon R."/>
            <person name="Rolshausen P.E."/>
            <person name="Baumgartner K."/>
        </authorList>
    </citation>
    <scope>NUCLEOTIDE SEQUENCE [LARGE SCALE GENOMIC DNA]</scope>
    <source>
        <strain evidence="19">UCRPC4</strain>
    </source>
</reference>
<evidence type="ECO:0000256" key="14">
    <source>
        <dbReference type="ARBA" id="ARBA00041472"/>
    </source>
</evidence>
<evidence type="ECO:0000256" key="11">
    <source>
        <dbReference type="ARBA" id="ARBA00036633"/>
    </source>
</evidence>
<evidence type="ECO:0000256" key="12">
    <source>
        <dbReference type="ARBA" id="ARBA00037628"/>
    </source>
</evidence>
<dbReference type="PANTHER" id="PTHR31297:SF39">
    <property type="entry name" value="GLUCAN ENDO-1,6-BETA-GLUCOSIDASE B"/>
    <property type="match status" value="1"/>
</dbReference>
<comment type="similarity">
    <text evidence="2 17">Belongs to the glycosyl hydrolase 5 (cellulase A) family.</text>
</comment>
<keyword evidence="20" id="KW-1185">Reference proteome</keyword>
<evidence type="ECO:0000256" key="3">
    <source>
        <dbReference type="ARBA" id="ARBA00022525"/>
    </source>
</evidence>
<keyword evidence="4" id="KW-0732">Signal</keyword>
<dbReference type="Gene3D" id="3.20.20.80">
    <property type="entry name" value="Glycosidases"/>
    <property type="match status" value="1"/>
</dbReference>
<dbReference type="InterPro" id="IPR050386">
    <property type="entry name" value="Glycosyl_hydrolase_5"/>
</dbReference>
<dbReference type="GO" id="GO:0046557">
    <property type="term" value="F:glucan endo-1,6-beta-glucosidase activity"/>
    <property type="evidence" value="ECO:0007669"/>
    <property type="project" value="UniProtKB-EC"/>
</dbReference>
<keyword evidence="5 17" id="KW-0378">Hydrolase</keyword>
<proteinExistence type="inferred from homology"/>
<comment type="function">
    <text evidence="12">Beta-glucanases participate in the metabolism of beta-glucan, the main structural component of the cell wall. Acts on lutean, pustulan and 1,6-oligo-beta-D-glucosides.</text>
</comment>
<accession>A0A0G2DZA3</accession>
<dbReference type="GO" id="GO:0071555">
    <property type="term" value="P:cell wall organization"/>
    <property type="evidence" value="ECO:0007669"/>
    <property type="project" value="UniProtKB-KW"/>
</dbReference>
<evidence type="ECO:0000256" key="7">
    <source>
        <dbReference type="ARBA" id="ARBA00023277"/>
    </source>
</evidence>
<evidence type="ECO:0000256" key="4">
    <source>
        <dbReference type="ARBA" id="ARBA00022729"/>
    </source>
</evidence>
<dbReference type="AlphaFoldDB" id="A0A0G2DZA3"/>
<reference evidence="19 20" key="2">
    <citation type="submission" date="2015-05" db="EMBL/GenBank/DDBJ databases">
        <authorList>
            <person name="Morales-Cruz A."/>
            <person name="Amrine K.C."/>
            <person name="Cantu D."/>
        </authorList>
    </citation>
    <scope>NUCLEOTIDE SEQUENCE [LARGE SCALE GENOMIC DNA]</scope>
    <source>
        <strain evidence="19">UCRPC4</strain>
    </source>
</reference>
<keyword evidence="9" id="KW-0961">Cell wall biogenesis/degradation</keyword>
<gene>
    <name evidence="19" type="ORF">UCRPC4_g06060</name>
</gene>
<evidence type="ECO:0000256" key="5">
    <source>
        <dbReference type="ARBA" id="ARBA00022801"/>
    </source>
</evidence>
<evidence type="ECO:0000256" key="6">
    <source>
        <dbReference type="ARBA" id="ARBA00023180"/>
    </source>
</evidence>
<sequence length="329" mass="36977">MFDCVSGLGQTAANSAFQAHWARWITEDDIATMSSYGLNTIRIPVGYWMDEDIVYTDSEYFPQGGQAYLEQVCGWASEYGFYIIIDLHGAPGAQVAEQPFTGQYASTAGFYQDYQYSRAYSFLSWMANLIHTKNNFRNVGMLEVVNEPISGESTLISEYYPNAYSAIRDAESSLSISSNNYLHIQFMDTNWGAGDPNADLSDTYFASYDNHQYPKYDSSITPSQSNYLDAACSANPASDGDTPLIIGEWCISPATDVQDDSEFEISDTTNTEFYQKWFAAQATTYESQLGWIFWSWKAQLDDYRWSYVDAVAAGVIPTDLDDIYDVDVC</sequence>
<evidence type="ECO:0000256" key="17">
    <source>
        <dbReference type="RuleBase" id="RU361153"/>
    </source>
</evidence>
<comment type="catalytic activity">
    <reaction evidence="11">
        <text>Random hydrolysis of (1-&gt;6)-linkages in (1-&gt;6)-beta-D-glucans.</text>
        <dbReference type="EC" id="3.2.1.75"/>
    </reaction>
</comment>
<evidence type="ECO:0000313" key="20">
    <source>
        <dbReference type="Proteomes" id="UP000053317"/>
    </source>
</evidence>
<keyword evidence="6" id="KW-0325">Glycoprotein</keyword>
<dbReference type="OrthoDB" id="1887033at2759"/>
<evidence type="ECO:0000256" key="13">
    <source>
        <dbReference type="ARBA" id="ARBA00038935"/>
    </source>
</evidence>
<comment type="subcellular location">
    <subcellularLocation>
        <location evidence="1">Secreted</location>
    </subcellularLocation>
</comment>